<dbReference type="GO" id="GO:0071300">
    <property type="term" value="P:cellular response to retinoic acid"/>
    <property type="evidence" value="ECO:0007669"/>
    <property type="project" value="InterPro"/>
</dbReference>
<gene>
    <name evidence="2" type="ORF">C0J50_22415</name>
</gene>
<feature type="region of interest" description="Disordered" evidence="1">
    <location>
        <begin position="1"/>
        <end position="22"/>
    </location>
</feature>
<feature type="region of interest" description="Disordered" evidence="1">
    <location>
        <begin position="341"/>
        <end position="363"/>
    </location>
</feature>
<dbReference type="PANTHER" id="PTHR35254">
    <property type="entry name" value="STIMULATED BY RETINOIC ACID GENE 8 PROTEIN HOMOLOG"/>
    <property type="match status" value="1"/>
</dbReference>
<proteinExistence type="predicted"/>
<feature type="compositionally biased region" description="Acidic residues" evidence="1">
    <location>
        <begin position="147"/>
        <end position="165"/>
    </location>
</feature>
<sequence>MSRLGEEKQRDNGGGQQATRTTLYTGHRATLVGLFEALENMVCPSGQSSYNREGSSNQRSSAKCYNVMPFGDVDDDDDDLQWKILDHAMGFLLEKEAYLSKLLALKEVYLYDDGGPKSLEDVRDEYRSLYSKDFFSRHSRRARVPDVDEGDENSDVDSTDEETDELLLSQSSESSIPNIQEFEGYLFFYSETLELLLRSGVLAPDQTGLSVVSEAISGLWSSLPQERRAEAQQHALDQSSVSWEGQSETTDSHLFSLNPSYAVQEDLLQDAYDVVQRDIDAASVNRPSVLQSCDYEKLRQIYKDISAFIQNHMAEEQELPQSHTEGIKGYLTKKERDWGAVPDDLASTVTGPEPNRDGLGDLSQADEYEELLLRCSESFDEDF</sequence>
<dbReference type="GO" id="GO:0090427">
    <property type="term" value="P:activation of meiosis"/>
    <property type="evidence" value="ECO:0007669"/>
    <property type="project" value="TreeGrafter"/>
</dbReference>
<keyword evidence="3" id="KW-1185">Reference proteome</keyword>
<dbReference type="GO" id="GO:0048477">
    <property type="term" value="P:oogenesis"/>
    <property type="evidence" value="ECO:0007669"/>
    <property type="project" value="TreeGrafter"/>
</dbReference>
<dbReference type="GO" id="GO:0051321">
    <property type="term" value="P:meiotic cell cycle"/>
    <property type="evidence" value="ECO:0007669"/>
    <property type="project" value="InterPro"/>
</dbReference>
<comment type="caution">
    <text evidence="2">The sequence shown here is derived from an EMBL/GenBank/DDBJ whole genome shotgun (WGS) entry which is preliminary data.</text>
</comment>
<feature type="region of interest" description="Disordered" evidence="1">
    <location>
        <begin position="144"/>
        <end position="170"/>
    </location>
</feature>
<dbReference type="GO" id="GO:0007283">
    <property type="term" value="P:spermatogenesis"/>
    <property type="evidence" value="ECO:0007669"/>
    <property type="project" value="TreeGrafter"/>
</dbReference>
<dbReference type="InterPro" id="IPR033537">
    <property type="entry name" value="Stra8"/>
</dbReference>
<feature type="compositionally biased region" description="Basic and acidic residues" evidence="1">
    <location>
        <begin position="1"/>
        <end position="11"/>
    </location>
</feature>
<reference evidence="2" key="1">
    <citation type="submission" date="2018-07" db="EMBL/GenBank/DDBJ databases">
        <title>Comparative genomics of catfishes provides insights into carnivory and benthic adaptation.</title>
        <authorList>
            <person name="Zhang Y."/>
            <person name="Wang D."/>
            <person name="Peng Z."/>
            <person name="Zheng S."/>
            <person name="Shao F."/>
            <person name="Tao W."/>
        </authorList>
    </citation>
    <scope>NUCLEOTIDE SEQUENCE</scope>
    <source>
        <strain evidence="2">Chongqing</strain>
    </source>
</reference>
<organism evidence="2 3">
    <name type="scientific">Silurus asotus</name>
    <name type="common">Amur catfish</name>
    <name type="synonym">Parasilurus asotus</name>
    <dbReference type="NCBI Taxonomy" id="30991"/>
    <lineage>
        <taxon>Eukaryota</taxon>
        <taxon>Metazoa</taxon>
        <taxon>Chordata</taxon>
        <taxon>Craniata</taxon>
        <taxon>Vertebrata</taxon>
        <taxon>Euteleostomi</taxon>
        <taxon>Actinopterygii</taxon>
        <taxon>Neopterygii</taxon>
        <taxon>Teleostei</taxon>
        <taxon>Ostariophysi</taxon>
        <taxon>Siluriformes</taxon>
        <taxon>Siluridae</taxon>
        <taxon>Silurus</taxon>
    </lineage>
</organism>
<protein>
    <submittedName>
        <fullName evidence="2">Uncharacterized protein</fullName>
    </submittedName>
</protein>
<dbReference type="PANTHER" id="PTHR35254:SF1">
    <property type="entry name" value="STIMULATED BY RETINOIC ACID GENE 8 PROTEIN HOMOLOG"/>
    <property type="match status" value="1"/>
</dbReference>
<accession>A0AAD5AK91</accession>
<dbReference type="GO" id="GO:0005634">
    <property type="term" value="C:nucleus"/>
    <property type="evidence" value="ECO:0007669"/>
    <property type="project" value="TreeGrafter"/>
</dbReference>
<evidence type="ECO:0000313" key="3">
    <source>
        <dbReference type="Proteomes" id="UP001205998"/>
    </source>
</evidence>
<evidence type="ECO:0000256" key="1">
    <source>
        <dbReference type="SAM" id="MobiDB-lite"/>
    </source>
</evidence>
<dbReference type="Proteomes" id="UP001205998">
    <property type="component" value="Unassembled WGS sequence"/>
</dbReference>
<dbReference type="AlphaFoldDB" id="A0AAD5AK91"/>
<name>A0AAD5AK91_SILAS</name>
<evidence type="ECO:0000313" key="2">
    <source>
        <dbReference type="EMBL" id="KAI5617826.1"/>
    </source>
</evidence>
<dbReference type="EMBL" id="MU551697">
    <property type="protein sequence ID" value="KAI5617826.1"/>
    <property type="molecule type" value="Genomic_DNA"/>
</dbReference>